<dbReference type="PANTHER" id="PTHR47098:SF2">
    <property type="entry name" value="PROTEIN MAK32"/>
    <property type="match status" value="1"/>
</dbReference>
<dbReference type="InterPro" id="IPR029056">
    <property type="entry name" value="Ribokinase-like"/>
</dbReference>
<dbReference type="PANTHER" id="PTHR47098">
    <property type="entry name" value="PROTEIN MAK32"/>
    <property type="match status" value="1"/>
</dbReference>
<dbReference type="AlphaFoldDB" id="A0A060SIJ2"/>
<comment type="caution">
    <text evidence="2">The sequence shown here is derived from an EMBL/GenBank/DDBJ whole genome shotgun (WGS) entry which is preliminary data.</text>
</comment>
<feature type="domain" description="Carbohydrate kinase PfkB" evidence="1">
    <location>
        <begin position="26"/>
        <end position="108"/>
    </location>
</feature>
<reference evidence="2" key="1">
    <citation type="submission" date="2014-01" db="EMBL/GenBank/DDBJ databases">
        <title>The genome of the white-rot fungus Pycnoporus cinnabarinus: a basidiomycete model with a versatile arsenal for lignocellulosic biomass breakdown.</title>
        <authorList>
            <person name="Levasseur A."/>
            <person name="Lomascolo A."/>
            <person name="Ruiz-Duenas F.J."/>
            <person name="Uzan E."/>
            <person name="Piumi F."/>
            <person name="Kues U."/>
            <person name="Ram A.F.J."/>
            <person name="Murat C."/>
            <person name="Haon M."/>
            <person name="Benoit I."/>
            <person name="Arfi Y."/>
            <person name="Chevret D."/>
            <person name="Drula E."/>
            <person name="Kwon M.J."/>
            <person name="Gouret P."/>
            <person name="Lesage-Meessen L."/>
            <person name="Lombard V."/>
            <person name="Mariette J."/>
            <person name="Noirot C."/>
            <person name="Park J."/>
            <person name="Patyshakuliyeva A."/>
            <person name="Wieneger R.A.B."/>
            <person name="Wosten H.A.B."/>
            <person name="Martin F."/>
            <person name="Coutinho P.M."/>
            <person name="de Vries R."/>
            <person name="Martinez A.T."/>
            <person name="Klopp C."/>
            <person name="Pontarotti P."/>
            <person name="Henrissat B."/>
            <person name="Record E."/>
        </authorList>
    </citation>
    <scope>NUCLEOTIDE SEQUENCE [LARGE SCALE GENOMIC DNA]</scope>
    <source>
        <strain evidence="2">BRFM137</strain>
    </source>
</reference>
<dbReference type="SUPFAM" id="SSF53613">
    <property type="entry name" value="Ribokinase-like"/>
    <property type="match status" value="1"/>
</dbReference>
<evidence type="ECO:0000313" key="2">
    <source>
        <dbReference type="EMBL" id="CDO74016.1"/>
    </source>
</evidence>
<gene>
    <name evidence="2" type="ORF">BN946_scf185043.g65</name>
</gene>
<proteinExistence type="predicted"/>
<evidence type="ECO:0000313" key="3">
    <source>
        <dbReference type="Proteomes" id="UP000029665"/>
    </source>
</evidence>
<dbReference type="STRING" id="5643.A0A060SIJ2"/>
<evidence type="ECO:0000259" key="1">
    <source>
        <dbReference type="Pfam" id="PF00294"/>
    </source>
</evidence>
<dbReference type="OrthoDB" id="497927at2759"/>
<dbReference type="HOGENOM" id="CLU_1705153_0_0_1"/>
<dbReference type="Proteomes" id="UP000029665">
    <property type="component" value="Unassembled WGS sequence"/>
</dbReference>
<sequence>MPSPPTKELIEQACRHFLDMGVGPDGSGAVIIRSGAMGACVARNGQPMVWVDAYWSGPANSHKVVDVTGAGNSFLGGLGAGLVLTNENVREATLYATVSASFTIEQEGLPRFTLATDANGHQTELWNGDSPQRRLEELQERLATMKGTRRAHDL</sequence>
<dbReference type="EMBL" id="CCBP010000125">
    <property type="protein sequence ID" value="CDO74016.1"/>
    <property type="molecule type" value="Genomic_DNA"/>
</dbReference>
<name>A0A060SIJ2_PYCCI</name>
<protein>
    <recommendedName>
        <fullName evidence="1">Carbohydrate kinase PfkB domain-containing protein</fullName>
    </recommendedName>
</protein>
<keyword evidence="3" id="KW-1185">Reference proteome</keyword>
<dbReference type="Gene3D" id="3.40.1190.20">
    <property type="match status" value="1"/>
</dbReference>
<accession>A0A060SIJ2</accession>
<organism evidence="2 3">
    <name type="scientific">Pycnoporus cinnabarinus</name>
    <name type="common">Cinnabar-red polypore</name>
    <name type="synonym">Trametes cinnabarina</name>
    <dbReference type="NCBI Taxonomy" id="5643"/>
    <lineage>
        <taxon>Eukaryota</taxon>
        <taxon>Fungi</taxon>
        <taxon>Dikarya</taxon>
        <taxon>Basidiomycota</taxon>
        <taxon>Agaricomycotina</taxon>
        <taxon>Agaricomycetes</taxon>
        <taxon>Polyporales</taxon>
        <taxon>Polyporaceae</taxon>
        <taxon>Trametes</taxon>
    </lineage>
</organism>
<dbReference type="InterPro" id="IPR011611">
    <property type="entry name" value="PfkB_dom"/>
</dbReference>
<dbReference type="Pfam" id="PF00294">
    <property type="entry name" value="PfkB"/>
    <property type="match status" value="1"/>
</dbReference>